<gene>
    <name evidence="1" type="ORF">NQ318_007777</name>
</gene>
<name>A0AAV8YZS8_9CUCU</name>
<reference evidence="1" key="1">
    <citation type="journal article" date="2023" name="Insect Mol. Biol.">
        <title>Genome sequencing provides insights into the evolution of gene families encoding plant cell wall-degrading enzymes in longhorned beetles.</title>
        <authorList>
            <person name="Shin N.R."/>
            <person name="Okamura Y."/>
            <person name="Kirsch R."/>
            <person name="Pauchet Y."/>
        </authorList>
    </citation>
    <scope>NUCLEOTIDE SEQUENCE</scope>
    <source>
        <strain evidence="1">AMC_N1</strain>
    </source>
</reference>
<evidence type="ECO:0000313" key="1">
    <source>
        <dbReference type="EMBL" id="KAJ8957215.1"/>
    </source>
</evidence>
<proteinExistence type="predicted"/>
<comment type="caution">
    <text evidence="1">The sequence shown here is derived from an EMBL/GenBank/DDBJ whole genome shotgun (WGS) entry which is preliminary data.</text>
</comment>
<evidence type="ECO:0000313" key="2">
    <source>
        <dbReference type="Proteomes" id="UP001162162"/>
    </source>
</evidence>
<dbReference type="AlphaFoldDB" id="A0AAV8YZS8"/>
<organism evidence="1 2">
    <name type="scientific">Aromia moschata</name>
    <dbReference type="NCBI Taxonomy" id="1265417"/>
    <lineage>
        <taxon>Eukaryota</taxon>
        <taxon>Metazoa</taxon>
        <taxon>Ecdysozoa</taxon>
        <taxon>Arthropoda</taxon>
        <taxon>Hexapoda</taxon>
        <taxon>Insecta</taxon>
        <taxon>Pterygota</taxon>
        <taxon>Neoptera</taxon>
        <taxon>Endopterygota</taxon>
        <taxon>Coleoptera</taxon>
        <taxon>Polyphaga</taxon>
        <taxon>Cucujiformia</taxon>
        <taxon>Chrysomeloidea</taxon>
        <taxon>Cerambycidae</taxon>
        <taxon>Cerambycinae</taxon>
        <taxon>Callichromatini</taxon>
        <taxon>Aromia</taxon>
    </lineage>
</organism>
<sequence length="89" mass="10446">MSTSLYTRNRRQLACGLVATETFLGWTLMGKISTRVPRSNDQKLLNQYQEIFDEWAAEEIIERVSRYYSDVEQCHYLPHRPVVKSCCTL</sequence>
<protein>
    <submittedName>
        <fullName evidence="1">Uncharacterized protein</fullName>
    </submittedName>
</protein>
<accession>A0AAV8YZS8</accession>
<keyword evidence="2" id="KW-1185">Reference proteome</keyword>
<dbReference type="Proteomes" id="UP001162162">
    <property type="component" value="Unassembled WGS sequence"/>
</dbReference>
<dbReference type="EMBL" id="JAPWTK010000024">
    <property type="protein sequence ID" value="KAJ8957215.1"/>
    <property type="molecule type" value="Genomic_DNA"/>
</dbReference>